<gene>
    <name evidence="1" type="ORF">PABY_18250</name>
</gene>
<accession>A0ABM8IXK2</accession>
<dbReference type="EMBL" id="AP028907">
    <property type="protein sequence ID" value="BES82258.1"/>
    <property type="molecule type" value="Genomic_DNA"/>
</dbReference>
<dbReference type="Proteomes" id="UP001341135">
    <property type="component" value="Chromosome"/>
</dbReference>
<sequence length="45" mass="4660">MLRLVAGVEKLGIEDAIAGLLNRVDSLRYPVTGSRGPGSVYGDSG</sequence>
<name>A0ABM8IXK2_9CREN</name>
<evidence type="ECO:0000313" key="1">
    <source>
        <dbReference type="EMBL" id="BES82258.1"/>
    </source>
</evidence>
<dbReference type="GeneID" id="89289836"/>
<organism evidence="1 2">
    <name type="scientific">Pyrodictium abyssi</name>
    <dbReference type="NCBI Taxonomy" id="54256"/>
    <lineage>
        <taxon>Archaea</taxon>
        <taxon>Thermoproteota</taxon>
        <taxon>Thermoprotei</taxon>
        <taxon>Desulfurococcales</taxon>
        <taxon>Pyrodictiaceae</taxon>
        <taxon>Pyrodictium</taxon>
    </lineage>
</organism>
<keyword evidence="2" id="KW-1185">Reference proteome</keyword>
<dbReference type="RefSeq" id="WP_338249410.1">
    <property type="nucleotide sequence ID" value="NZ_AP028907.1"/>
</dbReference>
<evidence type="ECO:0000313" key="2">
    <source>
        <dbReference type="Proteomes" id="UP001341135"/>
    </source>
</evidence>
<reference evidence="1 2" key="1">
    <citation type="submission" date="2023-09" db="EMBL/GenBank/DDBJ databases">
        <title>Pyrofollis japonicus gen. nov. sp. nov., a novel member of the family Pyrodictiaceae isolated from the Iheya North hydrothermal field.</title>
        <authorList>
            <person name="Miyazaki U."/>
            <person name="Sanari M."/>
            <person name="Tame A."/>
            <person name="Kitajima M."/>
            <person name="Okamoto A."/>
            <person name="Sawayama S."/>
            <person name="Miyazaki J."/>
            <person name="Takai K."/>
            <person name="Nakagawa S."/>
        </authorList>
    </citation>
    <scope>NUCLEOTIDE SEQUENCE [LARGE SCALE GENOMIC DNA]</scope>
    <source>
        <strain evidence="1 2">AV2</strain>
    </source>
</reference>
<proteinExistence type="predicted"/>
<protein>
    <submittedName>
        <fullName evidence="1">Uncharacterized protein</fullName>
    </submittedName>
</protein>